<accession>E0S2S0</accession>
<evidence type="ECO:0000313" key="1">
    <source>
        <dbReference type="EMBL" id="ADL35702.1"/>
    </source>
</evidence>
<dbReference type="KEGG" id="bpb:bpr_III012"/>
<sequence length="77" mass="8612">MDMNPMLLLQLQKRMGLFQEDHPKVMPFMQAVGNMAIEEGTVFAVKVTTADGKVLESNIKLTANDIETINMMKNANN</sequence>
<keyword evidence="2" id="KW-1185">Reference proteome</keyword>
<evidence type="ECO:0000313" key="2">
    <source>
        <dbReference type="Proteomes" id="UP000001299"/>
    </source>
</evidence>
<proteinExistence type="predicted"/>
<dbReference type="HOGENOM" id="CLU_175375_1_0_9"/>
<name>E0S2S0_BUTPB</name>
<dbReference type="RefSeq" id="WP_013282354.1">
    <property type="nucleotide sequence ID" value="NC_014388.1"/>
</dbReference>
<dbReference type="EMBL" id="CP001811">
    <property type="protein sequence ID" value="ADL35702.1"/>
    <property type="molecule type" value="Genomic_DNA"/>
</dbReference>
<dbReference type="AlphaFoldDB" id="E0S2S0"/>
<reference evidence="1 2" key="1">
    <citation type="journal article" date="2010" name="PLoS ONE">
        <title>The glycobiome of the rumen bacterium Butyrivibrio proteoclasticus B316(T) highlights adaptation to a polysaccharide-rich environment.</title>
        <authorList>
            <person name="Kelly W.J."/>
            <person name="Leahy S.C."/>
            <person name="Altermann E."/>
            <person name="Yeoman C.J."/>
            <person name="Dunne J.C."/>
            <person name="Kong Z."/>
            <person name="Pacheco D.M."/>
            <person name="Li D."/>
            <person name="Noel S.J."/>
            <person name="Moon C.D."/>
            <person name="Cookson A.L."/>
            <person name="Attwood G.T."/>
        </authorList>
    </citation>
    <scope>NUCLEOTIDE SEQUENCE [LARGE SCALE GENOMIC DNA]</scope>
    <source>
        <strain evidence="2">ATCC 51982 / DSM 14932 / B316</strain>
    </source>
</reference>
<organism evidence="1 2">
    <name type="scientific">Butyrivibrio proteoclasticus (strain ATCC 51982 / DSM 14932 / B316)</name>
    <name type="common">Clostridium proteoclasticum</name>
    <dbReference type="NCBI Taxonomy" id="515622"/>
    <lineage>
        <taxon>Bacteria</taxon>
        <taxon>Bacillati</taxon>
        <taxon>Bacillota</taxon>
        <taxon>Clostridia</taxon>
        <taxon>Lachnospirales</taxon>
        <taxon>Lachnospiraceae</taxon>
        <taxon>Butyrivibrio</taxon>
    </lineage>
</organism>
<dbReference type="eggNOG" id="ENOG5032Z1F">
    <property type="taxonomic scope" value="Bacteria"/>
</dbReference>
<dbReference type="Proteomes" id="UP000001299">
    <property type="component" value="Chromosome 2"/>
</dbReference>
<protein>
    <submittedName>
        <fullName evidence="1">Uncharacterized protein</fullName>
    </submittedName>
</protein>
<gene>
    <name evidence="1" type="ordered locus">bpr_III012</name>
</gene>